<protein>
    <recommendedName>
        <fullName evidence="3">Sialate O-acetylesterase domain-containing protein</fullName>
    </recommendedName>
</protein>
<dbReference type="PANTHER" id="PTHR31988">
    <property type="entry name" value="ESTERASE, PUTATIVE (DUF303)-RELATED"/>
    <property type="match status" value="1"/>
</dbReference>
<sequence>MINRRNKYNWPLLVLLLLVTLSCRAEQIDPVDTGEKETKSEDPNIWIFLMAGQSNMAGRGGVELQDLVSYERIIAINSRNQWVGAKEPLHFYEPNAAGLDCGMSFAQELLAKVPDSVTIALVPCAVGGSSVFQWVDNEEHRGVALLSNFYQKVALARKKGVIKGIIWHQGESNANAGDLPNYSDALLGLFTKFRVAVTNDDLPIVMGELGRFARPEEKAAYFDDINTILAQIEEGDDSLFLVSSEGLDHRGDNLHFNSAAQRELGKRYAEVMIQQLISE</sequence>
<gene>
    <name evidence="4" type="ORF">SAMN03080602_00840</name>
</gene>
<dbReference type="PANTHER" id="PTHR31988:SF19">
    <property type="entry name" value="9-O-ACETYL-N-ACETYLNEURAMINIC ACID DEACETYLASE-RELATED"/>
    <property type="match status" value="1"/>
</dbReference>
<dbReference type="InterPro" id="IPR036514">
    <property type="entry name" value="SGNH_hydro_sf"/>
</dbReference>
<evidence type="ECO:0000259" key="3">
    <source>
        <dbReference type="Pfam" id="PF03629"/>
    </source>
</evidence>
<dbReference type="OrthoDB" id="9795554at2"/>
<dbReference type="InterPro" id="IPR005181">
    <property type="entry name" value="SASA"/>
</dbReference>
<feature type="signal peptide" evidence="2">
    <location>
        <begin position="1"/>
        <end position="25"/>
    </location>
</feature>
<dbReference type="RefSeq" id="WP_085496407.1">
    <property type="nucleotide sequence ID" value="NZ_FXAO01000001.1"/>
</dbReference>
<dbReference type="GO" id="GO:0016788">
    <property type="term" value="F:hydrolase activity, acting on ester bonds"/>
    <property type="evidence" value="ECO:0007669"/>
    <property type="project" value="UniProtKB-ARBA"/>
</dbReference>
<dbReference type="PROSITE" id="PS51257">
    <property type="entry name" value="PROKAR_LIPOPROTEIN"/>
    <property type="match status" value="1"/>
</dbReference>
<keyword evidence="2" id="KW-0732">Signal</keyword>
<dbReference type="Proteomes" id="UP000193420">
    <property type="component" value="Unassembled WGS sequence"/>
</dbReference>
<evidence type="ECO:0000256" key="2">
    <source>
        <dbReference type="SAM" id="SignalP"/>
    </source>
</evidence>
<organism evidence="4 5">
    <name type="scientific">Arenibacter troitsensis</name>
    <dbReference type="NCBI Taxonomy" id="188872"/>
    <lineage>
        <taxon>Bacteria</taxon>
        <taxon>Pseudomonadati</taxon>
        <taxon>Bacteroidota</taxon>
        <taxon>Flavobacteriia</taxon>
        <taxon>Flavobacteriales</taxon>
        <taxon>Flavobacteriaceae</taxon>
        <taxon>Arenibacter</taxon>
    </lineage>
</organism>
<dbReference type="Pfam" id="PF03629">
    <property type="entry name" value="SASA"/>
    <property type="match status" value="1"/>
</dbReference>
<dbReference type="STRING" id="188872.SAMN03080602_00840"/>
<reference evidence="5" key="1">
    <citation type="submission" date="2017-04" db="EMBL/GenBank/DDBJ databases">
        <authorList>
            <person name="Varghese N."/>
            <person name="Submissions S."/>
        </authorList>
    </citation>
    <scope>NUCLEOTIDE SEQUENCE [LARGE SCALE GENOMIC DNA]</scope>
    <source>
        <strain evidence="5">DSM 19835</strain>
    </source>
</reference>
<keyword evidence="5" id="KW-1185">Reference proteome</keyword>
<evidence type="ECO:0000313" key="5">
    <source>
        <dbReference type="Proteomes" id="UP000193420"/>
    </source>
</evidence>
<name>A0A1X7IHD3_9FLAO</name>
<evidence type="ECO:0000313" key="4">
    <source>
        <dbReference type="EMBL" id="SMG14063.1"/>
    </source>
</evidence>
<proteinExistence type="predicted"/>
<dbReference type="AlphaFoldDB" id="A0A1X7IHD3"/>
<keyword evidence="1" id="KW-0378">Hydrolase</keyword>
<accession>A0A1X7IHD3</accession>
<dbReference type="EMBL" id="FXAO01000001">
    <property type="protein sequence ID" value="SMG14063.1"/>
    <property type="molecule type" value="Genomic_DNA"/>
</dbReference>
<feature type="chain" id="PRO_5013027619" description="Sialate O-acetylesterase domain-containing protein" evidence="2">
    <location>
        <begin position="26"/>
        <end position="279"/>
    </location>
</feature>
<dbReference type="SUPFAM" id="SSF52266">
    <property type="entry name" value="SGNH hydrolase"/>
    <property type="match status" value="1"/>
</dbReference>
<evidence type="ECO:0000256" key="1">
    <source>
        <dbReference type="ARBA" id="ARBA00022801"/>
    </source>
</evidence>
<dbReference type="Gene3D" id="3.40.50.1110">
    <property type="entry name" value="SGNH hydrolase"/>
    <property type="match status" value="1"/>
</dbReference>
<dbReference type="InterPro" id="IPR052940">
    <property type="entry name" value="Carb_Esterase_6"/>
</dbReference>
<feature type="domain" description="Sialate O-acetylesterase" evidence="3">
    <location>
        <begin position="46"/>
        <end position="274"/>
    </location>
</feature>